<dbReference type="STRING" id="221988.MS1989"/>
<keyword evidence="2" id="KW-1185">Reference proteome</keyword>
<protein>
    <submittedName>
        <fullName evidence="1">Uncharacterized protein</fullName>
    </submittedName>
</protein>
<reference evidence="1 2" key="1">
    <citation type="journal article" date="2004" name="Nat. Biotechnol.">
        <title>The genome sequence of the capnophilic rumen bacterium Mannheimia succiniciproducens.</title>
        <authorList>
            <person name="Hong S.H."/>
            <person name="Kim J.S."/>
            <person name="Lee S.Y."/>
            <person name="In Y.H."/>
            <person name="Choi S.S."/>
            <person name="Rih J.-K."/>
            <person name="Kim C.H."/>
            <person name="Jeong H."/>
            <person name="Hur C.G."/>
            <person name="Kim J.J."/>
        </authorList>
    </citation>
    <scope>NUCLEOTIDE SEQUENCE [LARGE SCALE GENOMIC DNA]</scope>
    <source>
        <strain evidence="2">KCTC 0769BP / MBEL55E</strain>
    </source>
</reference>
<evidence type="ECO:0000313" key="1">
    <source>
        <dbReference type="EMBL" id="AAU38596.1"/>
    </source>
</evidence>
<dbReference type="Proteomes" id="UP000000607">
    <property type="component" value="Chromosome"/>
</dbReference>
<dbReference type="KEGG" id="msu:MS1989"/>
<dbReference type="EMBL" id="AE016827">
    <property type="protein sequence ID" value="AAU38596.1"/>
    <property type="molecule type" value="Genomic_DNA"/>
</dbReference>
<name>Q65R14_MANSM</name>
<dbReference type="HOGENOM" id="CLU_3397315_0_0_6"/>
<gene>
    <name evidence="1" type="ordered locus">MS1989</name>
</gene>
<proteinExistence type="predicted"/>
<organism evidence="1 2">
    <name type="scientific">Mannheimia succiniciproducens (strain KCTC 0769BP / MBEL55E)</name>
    <dbReference type="NCBI Taxonomy" id="221988"/>
    <lineage>
        <taxon>Bacteria</taxon>
        <taxon>Pseudomonadati</taxon>
        <taxon>Pseudomonadota</taxon>
        <taxon>Gammaproteobacteria</taxon>
        <taxon>Pasteurellales</taxon>
        <taxon>Pasteurellaceae</taxon>
        <taxon>Basfia</taxon>
    </lineage>
</organism>
<evidence type="ECO:0000313" key="2">
    <source>
        <dbReference type="Proteomes" id="UP000000607"/>
    </source>
</evidence>
<accession>Q65R14</accession>
<dbReference type="AlphaFoldDB" id="Q65R14"/>
<sequence>MFKTYFELKRTNHGTKLINIAQIIKRKKSNI</sequence>